<dbReference type="GeneID" id="100822610"/>
<dbReference type="RefSeq" id="XP_003561621.1">
    <property type="nucleotide sequence ID" value="XM_003561573.4"/>
</dbReference>
<dbReference type="InterPro" id="IPR001810">
    <property type="entry name" value="F-box_dom"/>
</dbReference>
<evidence type="ECO:0000313" key="5">
    <source>
        <dbReference type="Proteomes" id="UP000008810"/>
    </source>
</evidence>
<accession>A0A0Q3NVS1</accession>
<reference evidence="4" key="3">
    <citation type="submission" date="2018-08" db="UniProtKB">
        <authorList>
            <consortium name="EnsemblPlants"/>
        </authorList>
    </citation>
    <scope>IDENTIFICATION</scope>
    <source>
        <strain evidence="4">cv. Bd21</strain>
    </source>
</reference>
<dbReference type="SUPFAM" id="SSF52047">
    <property type="entry name" value="RNI-like"/>
    <property type="match status" value="1"/>
</dbReference>
<feature type="region of interest" description="Disordered" evidence="1">
    <location>
        <begin position="1"/>
        <end position="31"/>
    </location>
</feature>
<evidence type="ECO:0000313" key="3">
    <source>
        <dbReference type="EMBL" id="KQK21614.1"/>
    </source>
</evidence>
<evidence type="ECO:0000256" key="1">
    <source>
        <dbReference type="SAM" id="MobiDB-lite"/>
    </source>
</evidence>
<feature type="domain" description="F-box" evidence="2">
    <location>
        <begin position="31"/>
        <end position="78"/>
    </location>
</feature>
<dbReference type="InterPro" id="IPR032675">
    <property type="entry name" value="LRR_dom_sf"/>
</dbReference>
<dbReference type="Gramene" id="KQK21614">
    <property type="protein sequence ID" value="KQK21614"/>
    <property type="gene ID" value="BRADI_1g61986v3"/>
</dbReference>
<dbReference type="GO" id="GO:1905761">
    <property type="term" value="F:SCF ubiquitin ligase complex binding"/>
    <property type="evidence" value="ECO:0000318"/>
    <property type="project" value="GO_Central"/>
</dbReference>
<reference evidence="3" key="2">
    <citation type="submission" date="2017-06" db="EMBL/GenBank/DDBJ databases">
        <title>WGS assembly of Brachypodium distachyon.</title>
        <authorList>
            <consortium name="The International Brachypodium Initiative"/>
            <person name="Lucas S."/>
            <person name="Harmon-Smith M."/>
            <person name="Lail K."/>
            <person name="Tice H."/>
            <person name="Grimwood J."/>
            <person name="Bruce D."/>
            <person name="Barry K."/>
            <person name="Shu S."/>
            <person name="Lindquist E."/>
            <person name="Wang M."/>
            <person name="Pitluck S."/>
            <person name="Vogel J.P."/>
            <person name="Garvin D.F."/>
            <person name="Mockler T.C."/>
            <person name="Schmutz J."/>
            <person name="Rokhsar D."/>
            <person name="Bevan M.W."/>
        </authorList>
    </citation>
    <scope>NUCLEOTIDE SEQUENCE</scope>
    <source>
        <strain evidence="3">Bd21</strain>
    </source>
</reference>
<dbReference type="PANTHER" id="PTHR38926">
    <property type="entry name" value="F-BOX DOMAIN CONTAINING PROTEIN, EXPRESSED"/>
    <property type="match status" value="1"/>
</dbReference>
<name>A0A0Q3NVS1_BRADI</name>
<dbReference type="ExpressionAtlas" id="A0A0Q3NVS1">
    <property type="expression patterns" value="baseline"/>
</dbReference>
<dbReference type="Gene3D" id="1.20.1280.50">
    <property type="match status" value="1"/>
</dbReference>
<dbReference type="KEGG" id="bdi:100822610"/>
<dbReference type="Gene3D" id="3.80.10.10">
    <property type="entry name" value="Ribonuclease Inhibitor"/>
    <property type="match status" value="1"/>
</dbReference>
<sequence length="326" mass="36173">MASSSSSRRWRRALEEPPQGPTPPGVEDKGWADLPRDVLLTVLHMLGQADILTGPGQVCGPWRRAARGEPELWRRVELRFPAGLSSRVDLCKVARDAVRLSSGQCEAFLAQGAADCSVLSQLVESAALSLRSLRLISCQGIYDSMRLASVMTKFSLLEELELSNCWGAFPETLAAVGKACPLLTRLRLSSKRFIKREPIAVISGEVTAIATTMPALRSLQLFANRLGNRALVAILDGCLHLESLDIRHCFNVVMNDEMHSRCSGMQTLRLPGDSTDDYDLEFSSPEMVLPEARRPEVDFDEDEWIVDDNKLECTSLWSPPLSIWYD</sequence>
<dbReference type="Proteomes" id="UP000008810">
    <property type="component" value="Chromosome 1"/>
</dbReference>
<evidence type="ECO:0000313" key="4">
    <source>
        <dbReference type="EnsemblPlants" id="KQK21614"/>
    </source>
</evidence>
<dbReference type="SUPFAM" id="SSF81383">
    <property type="entry name" value="F-box domain"/>
    <property type="match status" value="1"/>
</dbReference>
<dbReference type="InterPro" id="IPR036047">
    <property type="entry name" value="F-box-like_dom_sf"/>
</dbReference>
<dbReference type="PANTHER" id="PTHR38926:SF28">
    <property type="entry name" value="F-BOX PROTEIN SKIP19"/>
    <property type="match status" value="1"/>
</dbReference>
<dbReference type="Pfam" id="PF12937">
    <property type="entry name" value="F-box-like"/>
    <property type="match status" value="1"/>
</dbReference>
<evidence type="ECO:0000259" key="2">
    <source>
        <dbReference type="Pfam" id="PF12937"/>
    </source>
</evidence>
<dbReference type="EMBL" id="CM000880">
    <property type="protein sequence ID" value="KQK21614.1"/>
    <property type="molecule type" value="Genomic_DNA"/>
</dbReference>
<dbReference type="EnsemblPlants" id="KQK21614">
    <property type="protein sequence ID" value="KQK21614"/>
    <property type="gene ID" value="BRADI_1g61986v3"/>
</dbReference>
<dbReference type="AlphaFoldDB" id="A0A0Q3NVS1"/>
<reference evidence="3 4" key="1">
    <citation type="journal article" date="2010" name="Nature">
        <title>Genome sequencing and analysis of the model grass Brachypodium distachyon.</title>
        <authorList>
            <consortium name="International Brachypodium Initiative"/>
        </authorList>
    </citation>
    <scope>NUCLEOTIDE SEQUENCE [LARGE SCALE GENOMIC DNA]</scope>
    <source>
        <strain evidence="3 4">Bd21</strain>
    </source>
</reference>
<protein>
    <recommendedName>
        <fullName evidence="2">F-box domain-containing protein</fullName>
    </recommendedName>
</protein>
<organism evidence="3">
    <name type="scientific">Brachypodium distachyon</name>
    <name type="common">Purple false brome</name>
    <name type="synonym">Trachynia distachya</name>
    <dbReference type="NCBI Taxonomy" id="15368"/>
    <lineage>
        <taxon>Eukaryota</taxon>
        <taxon>Viridiplantae</taxon>
        <taxon>Streptophyta</taxon>
        <taxon>Embryophyta</taxon>
        <taxon>Tracheophyta</taxon>
        <taxon>Spermatophyta</taxon>
        <taxon>Magnoliopsida</taxon>
        <taxon>Liliopsida</taxon>
        <taxon>Poales</taxon>
        <taxon>Poaceae</taxon>
        <taxon>BOP clade</taxon>
        <taxon>Pooideae</taxon>
        <taxon>Stipodae</taxon>
        <taxon>Brachypodieae</taxon>
        <taxon>Brachypodium</taxon>
    </lineage>
</organism>
<proteinExistence type="predicted"/>
<keyword evidence="5" id="KW-1185">Reference proteome</keyword>
<gene>
    <name evidence="4" type="primary">LOC100822610</name>
    <name evidence="3" type="ORF">BRADI_1g61986v3</name>
</gene>
<dbReference type="OrthoDB" id="2095648at2759"/>